<dbReference type="InterPro" id="IPR016162">
    <property type="entry name" value="Ald_DH_N"/>
</dbReference>
<evidence type="ECO:0000259" key="2">
    <source>
        <dbReference type="Pfam" id="PF00171"/>
    </source>
</evidence>
<dbReference type="AlphaFoldDB" id="A0A212LFF8"/>
<dbReference type="SUPFAM" id="SSF53720">
    <property type="entry name" value="ALDH-like"/>
    <property type="match status" value="1"/>
</dbReference>
<reference evidence="3" key="1">
    <citation type="submission" date="2016-08" db="EMBL/GenBank/DDBJ databases">
        <authorList>
            <person name="Seilhamer J.J."/>
        </authorList>
    </citation>
    <scope>NUCLEOTIDE SEQUENCE</scope>
    <source>
        <strain evidence="3">86</strain>
    </source>
</reference>
<keyword evidence="1 3" id="KW-0560">Oxidoreductase</keyword>
<sequence length="505" mass="51946">MQGTMLIDGKPRFGAGARFHGLDAVTGEALSPAYGSALPRDVDDAAEAAAAAFRIYRAVPRADRAAFLDRIAAAIEELGDSLVERAMLETGLPRGRIEGERARTVGQLRLFGDVLRDGDYLDRRRVAALPDRTPLPRPDLRMMNVPLGPVAVFGASNFPLAFSVAGGDTASALAAGCPVVIKAHPAHPGTSEMVAEAVATAVRRSGLPAGVFGLLHDVGIDAGSRLVADRRIKAVGFTGSARAGKALVAIARSRPEPIPVYAEMSAINPVLLFPAALDKRAEAIADGFVPALTGSCGQMCTAPGLLIAAEGPALDRFLATAGAKIAATPAATMLTPAIAANHAAGAARLAATPGVETIALGAEAGPREGQAGLFGVDAPVFLSNASLAEEVFGPTALLVRCSDVDELAEALTAIGGQLTLSLHVADDDIPAVRAMWPLIEDKAGRIINGAFGTGVEVCEAMVHGGPWPATADPRTTSVGTRAIDRFVRPVCYQNLPKALLPADLG</sequence>
<accession>A0A212LFF8</accession>
<protein>
    <submittedName>
        <fullName evidence="3">Alpha-ketoglutaric semialdehyde dehydrogenase</fullName>
        <ecNumber evidence="3">1.2.1.26</ecNumber>
    </submittedName>
</protein>
<dbReference type="PANTHER" id="PTHR43353:SF3">
    <property type="entry name" value="ALDEHYDE DEHYDROGENASE-RELATED"/>
    <property type="match status" value="1"/>
</dbReference>
<dbReference type="RefSeq" id="WP_288196515.1">
    <property type="nucleotide sequence ID" value="NZ_LT608334.1"/>
</dbReference>
<name>A0A212LFF8_9HYPH</name>
<dbReference type="InterPro" id="IPR015590">
    <property type="entry name" value="Aldehyde_DH_dom"/>
</dbReference>
<feature type="domain" description="Aldehyde dehydrogenase" evidence="2">
    <location>
        <begin position="37"/>
        <end position="409"/>
    </location>
</feature>
<dbReference type="EC" id="1.2.1.26" evidence="3"/>
<dbReference type="EMBL" id="FMJD01000008">
    <property type="protein sequence ID" value="SCM76304.1"/>
    <property type="molecule type" value="Genomic_DNA"/>
</dbReference>
<dbReference type="CDD" id="cd07129">
    <property type="entry name" value="ALDH_KGSADH"/>
    <property type="match status" value="1"/>
</dbReference>
<gene>
    <name evidence="3" type="ORF">KL86PLE_40109</name>
</gene>
<dbReference type="PANTHER" id="PTHR43353">
    <property type="entry name" value="SUCCINATE-SEMIALDEHYDE DEHYDROGENASE, MITOCHONDRIAL"/>
    <property type="match status" value="1"/>
</dbReference>
<dbReference type="InterPro" id="IPR016163">
    <property type="entry name" value="Ald_DH_C"/>
</dbReference>
<dbReference type="InterPro" id="IPR044151">
    <property type="entry name" value="ALDH_KGSADH"/>
</dbReference>
<dbReference type="Pfam" id="PF00171">
    <property type="entry name" value="Aldedh"/>
    <property type="match status" value="1"/>
</dbReference>
<dbReference type="Gene3D" id="3.40.605.10">
    <property type="entry name" value="Aldehyde Dehydrogenase, Chain A, domain 1"/>
    <property type="match status" value="1"/>
</dbReference>
<proteinExistence type="predicted"/>
<dbReference type="InterPro" id="IPR016161">
    <property type="entry name" value="Ald_DH/histidinol_DH"/>
</dbReference>
<organism evidence="3">
    <name type="scientific">uncultured Pleomorphomonas sp</name>
    <dbReference type="NCBI Taxonomy" id="442121"/>
    <lineage>
        <taxon>Bacteria</taxon>
        <taxon>Pseudomonadati</taxon>
        <taxon>Pseudomonadota</taxon>
        <taxon>Alphaproteobacteria</taxon>
        <taxon>Hyphomicrobiales</taxon>
        <taxon>Pleomorphomonadaceae</taxon>
        <taxon>Pleomorphomonas</taxon>
        <taxon>environmental samples</taxon>
    </lineage>
</organism>
<evidence type="ECO:0000256" key="1">
    <source>
        <dbReference type="ARBA" id="ARBA00023002"/>
    </source>
</evidence>
<evidence type="ECO:0000313" key="3">
    <source>
        <dbReference type="EMBL" id="SCM76304.1"/>
    </source>
</evidence>
<dbReference type="GO" id="GO:0047533">
    <property type="term" value="F:2,5-dioxovalerate dehydrogenase (NADP+) activity"/>
    <property type="evidence" value="ECO:0007669"/>
    <property type="project" value="UniProtKB-EC"/>
</dbReference>
<dbReference type="InterPro" id="IPR050740">
    <property type="entry name" value="Aldehyde_DH_Superfamily"/>
</dbReference>
<dbReference type="Gene3D" id="3.40.309.10">
    <property type="entry name" value="Aldehyde Dehydrogenase, Chain A, domain 2"/>
    <property type="match status" value="1"/>
</dbReference>